<keyword evidence="5" id="KW-0663">Pyridoxal phosphate</keyword>
<dbReference type="Pfam" id="PF00155">
    <property type="entry name" value="Aminotran_1_2"/>
    <property type="match status" value="1"/>
</dbReference>
<sequence length="375" mass="42417">MNADVLPPTAFSVGDPSSVFSWFWSIFNDRKSTTQMNIPKYANPRDGPSAVQLSTALQYSMVQGLPAFVDFVRNFTLQVFQPAYSDFSVLANSGNTDGMVQGLPAFVDFVRNFTLQVFQPAYSDFSVLANSGNTDGWTKACTLLCQPGEFILTEDWTYPGALLSAWPSGIRPCPVPMDSLGMIPDDLERILAEWNEDEREGKRRPHVMYTIPIGQNPTGAVMDAKRKQDIYEICVKYDIIIVEDDPYYFLQYPEYKRKSERSLRSHLPDKISPETSREFIDTLSPSYLKIDHQGRVIRLDTFSKTIGPGCRLGWTTCNPLFASTMENYNASKSNQTSGISQAMVIQLVSKQWGYDGYIRWLRGQRLIAWAKYTSP</sequence>
<dbReference type="Proteomes" id="UP000663861">
    <property type="component" value="Unassembled WGS sequence"/>
</dbReference>
<evidence type="ECO:0000313" key="7">
    <source>
        <dbReference type="EMBL" id="CAE6477792.1"/>
    </source>
</evidence>
<dbReference type="CDD" id="cd00609">
    <property type="entry name" value="AAT_like"/>
    <property type="match status" value="1"/>
</dbReference>
<name>A0A8H3GX18_9AGAM</name>
<comment type="similarity">
    <text evidence="2">Belongs to the class-I pyridoxal-phosphate-dependent aminotransferase family.</text>
</comment>
<evidence type="ECO:0000256" key="3">
    <source>
        <dbReference type="ARBA" id="ARBA00022576"/>
    </source>
</evidence>
<gene>
    <name evidence="7" type="ORF">RDB_LOCUS93514</name>
</gene>
<dbReference type="InterPro" id="IPR015424">
    <property type="entry name" value="PyrdxlP-dep_Trfase"/>
</dbReference>
<evidence type="ECO:0000259" key="6">
    <source>
        <dbReference type="Pfam" id="PF00155"/>
    </source>
</evidence>
<comment type="caution">
    <text evidence="7">The sequence shown here is derived from an EMBL/GenBank/DDBJ whole genome shotgun (WGS) entry which is preliminary data.</text>
</comment>
<evidence type="ECO:0000313" key="8">
    <source>
        <dbReference type="Proteomes" id="UP000663861"/>
    </source>
</evidence>
<accession>A0A8H3GX18</accession>
<organism evidence="7 8">
    <name type="scientific">Rhizoctonia solani</name>
    <dbReference type="NCBI Taxonomy" id="456999"/>
    <lineage>
        <taxon>Eukaryota</taxon>
        <taxon>Fungi</taxon>
        <taxon>Dikarya</taxon>
        <taxon>Basidiomycota</taxon>
        <taxon>Agaricomycotina</taxon>
        <taxon>Agaricomycetes</taxon>
        <taxon>Cantharellales</taxon>
        <taxon>Ceratobasidiaceae</taxon>
        <taxon>Rhizoctonia</taxon>
    </lineage>
</organism>
<dbReference type="GO" id="GO:1901605">
    <property type="term" value="P:alpha-amino acid metabolic process"/>
    <property type="evidence" value="ECO:0007669"/>
    <property type="project" value="TreeGrafter"/>
</dbReference>
<dbReference type="InterPro" id="IPR004839">
    <property type="entry name" value="Aminotransferase_I/II_large"/>
</dbReference>
<keyword evidence="3" id="KW-0032">Aminotransferase</keyword>
<dbReference type="SUPFAM" id="SSF53383">
    <property type="entry name" value="PLP-dependent transferases"/>
    <property type="match status" value="1"/>
</dbReference>
<dbReference type="Gene3D" id="3.40.640.10">
    <property type="entry name" value="Type I PLP-dependent aspartate aminotransferase-like (Major domain)"/>
    <property type="match status" value="2"/>
</dbReference>
<dbReference type="InterPro" id="IPR050859">
    <property type="entry name" value="Class-I_PLP-dep_aminotransf"/>
</dbReference>
<proteinExistence type="inferred from homology"/>
<dbReference type="InterPro" id="IPR015421">
    <property type="entry name" value="PyrdxlP-dep_Trfase_major"/>
</dbReference>
<reference evidence="7" key="1">
    <citation type="submission" date="2021-01" db="EMBL/GenBank/DDBJ databases">
        <authorList>
            <person name="Kaushik A."/>
        </authorList>
    </citation>
    <scope>NUCLEOTIDE SEQUENCE</scope>
    <source>
        <strain evidence="7">AG4-RS23</strain>
    </source>
</reference>
<dbReference type="EMBL" id="CAJMWY010001896">
    <property type="protein sequence ID" value="CAE6477792.1"/>
    <property type="molecule type" value="Genomic_DNA"/>
</dbReference>
<dbReference type="GO" id="GO:0030170">
    <property type="term" value="F:pyridoxal phosphate binding"/>
    <property type="evidence" value="ECO:0007669"/>
    <property type="project" value="InterPro"/>
</dbReference>
<protein>
    <recommendedName>
        <fullName evidence="6">Aminotransferase class I/classII large domain-containing protein</fullName>
    </recommendedName>
</protein>
<feature type="domain" description="Aminotransferase class I/classII large" evidence="6">
    <location>
        <begin position="126"/>
        <end position="351"/>
    </location>
</feature>
<dbReference type="GO" id="GO:0008483">
    <property type="term" value="F:transaminase activity"/>
    <property type="evidence" value="ECO:0007669"/>
    <property type="project" value="UniProtKB-KW"/>
</dbReference>
<keyword evidence="4" id="KW-0808">Transferase</keyword>
<dbReference type="PANTHER" id="PTHR42790:SF1">
    <property type="entry name" value="AROMATIC AMINO ACID AMINOTRANSFERASE, HYPOTHETICAL (EUROFUNG)"/>
    <property type="match status" value="1"/>
</dbReference>
<evidence type="ECO:0000256" key="5">
    <source>
        <dbReference type="ARBA" id="ARBA00022898"/>
    </source>
</evidence>
<comment type="cofactor">
    <cofactor evidence="1">
        <name>pyridoxal 5'-phosphate</name>
        <dbReference type="ChEBI" id="CHEBI:597326"/>
    </cofactor>
</comment>
<evidence type="ECO:0000256" key="4">
    <source>
        <dbReference type="ARBA" id="ARBA00022679"/>
    </source>
</evidence>
<dbReference type="PANTHER" id="PTHR42790">
    <property type="entry name" value="AMINOTRANSFERASE"/>
    <property type="match status" value="1"/>
</dbReference>
<evidence type="ECO:0000256" key="1">
    <source>
        <dbReference type="ARBA" id="ARBA00001933"/>
    </source>
</evidence>
<evidence type="ECO:0000256" key="2">
    <source>
        <dbReference type="ARBA" id="ARBA00007441"/>
    </source>
</evidence>
<dbReference type="AlphaFoldDB" id="A0A8H3GX18"/>